<name>A0A4R8QHX5_COLTR</name>
<gene>
    <name evidence="2" type="ORF">CTRI78_v011553</name>
</gene>
<comment type="caution">
    <text evidence="2">The sequence shown here is derived from an EMBL/GenBank/DDBJ whole genome shotgun (WGS) entry which is preliminary data.</text>
</comment>
<reference evidence="2 3" key="1">
    <citation type="submission" date="2018-12" db="EMBL/GenBank/DDBJ databases">
        <title>Genome sequence and assembly of Colletotrichum trifolii.</title>
        <authorList>
            <person name="Gan P."/>
            <person name="Shirasu K."/>
        </authorList>
    </citation>
    <scope>NUCLEOTIDE SEQUENCE [LARGE SCALE GENOMIC DNA]</scope>
    <source>
        <strain evidence="2 3">543-2</strain>
    </source>
</reference>
<evidence type="ECO:0000313" key="3">
    <source>
        <dbReference type="Proteomes" id="UP000295703"/>
    </source>
</evidence>
<dbReference type="EMBL" id="RYZW01000338">
    <property type="protein sequence ID" value="TDZ35075.1"/>
    <property type="molecule type" value="Genomic_DNA"/>
</dbReference>
<accession>A0A4R8QHX5</accession>
<sequence>MPRQPYLYDDAGQNRTGRFPEPKFDPKAITRASWEPKDLKPQLTGPFVTFSRHPDVQFPSKPKTLFYTAGNATPSDTNRDPPVVSGNGNPENMLVSVGGQRWPRLRDSRIQPEADFCYSKPYGELRPATPPVLIGTNRHVSSGNDIENHQHSQAFERRNVSGQVVEEGLAGPKGRFSR</sequence>
<dbReference type="Proteomes" id="UP000295703">
    <property type="component" value="Unassembled WGS sequence"/>
</dbReference>
<evidence type="ECO:0000256" key="1">
    <source>
        <dbReference type="SAM" id="MobiDB-lite"/>
    </source>
</evidence>
<organism evidence="2 3">
    <name type="scientific">Colletotrichum trifolii</name>
    <dbReference type="NCBI Taxonomy" id="5466"/>
    <lineage>
        <taxon>Eukaryota</taxon>
        <taxon>Fungi</taxon>
        <taxon>Dikarya</taxon>
        <taxon>Ascomycota</taxon>
        <taxon>Pezizomycotina</taxon>
        <taxon>Sordariomycetes</taxon>
        <taxon>Hypocreomycetidae</taxon>
        <taxon>Glomerellales</taxon>
        <taxon>Glomerellaceae</taxon>
        <taxon>Colletotrichum</taxon>
        <taxon>Colletotrichum orbiculare species complex</taxon>
    </lineage>
</organism>
<evidence type="ECO:0000313" key="2">
    <source>
        <dbReference type="EMBL" id="TDZ35075.1"/>
    </source>
</evidence>
<keyword evidence="3" id="KW-1185">Reference proteome</keyword>
<feature type="region of interest" description="Disordered" evidence="1">
    <location>
        <begin position="154"/>
        <end position="178"/>
    </location>
</feature>
<proteinExistence type="predicted"/>
<feature type="region of interest" description="Disordered" evidence="1">
    <location>
        <begin position="1"/>
        <end position="25"/>
    </location>
</feature>
<feature type="region of interest" description="Disordered" evidence="1">
    <location>
        <begin position="51"/>
        <end position="95"/>
    </location>
</feature>
<dbReference type="STRING" id="5466.A0A4R8QHX5"/>
<dbReference type="AlphaFoldDB" id="A0A4R8QHX5"/>
<protein>
    <submittedName>
        <fullName evidence="2">Uncharacterized protein</fullName>
    </submittedName>
</protein>